<dbReference type="Proteomes" id="UP000634435">
    <property type="component" value="Unassembled WGS sequence"/>
</dbReference>
<comment type="caution">
    <text evidence="2">The sequence shown here is derived from an EMBL/GenBank/DDBJ whole genome shotgun (WGS) entry which is preliminary data.</text>
</comment>
<dbReference type="InterPro" id="IPR051916">
    <property type="entry name" value="GPI-anchor_lipid_remodeler"/>
</dbReference>
<name>A0ABQ2DMF5_9BACI</name>
<evidence type="ECO:0000259" key="1">
    <source>
        <dbReference type="Pfam" id="PF03372"/>
    </source>
</evidence>
<organism evidence="2 3">
    <name type="scientific">Virgibacillus kapii</name>
    <dbReference type="NCBI Taxonomy" id="1638645"/>
    <lineage>
        <taxon>Bacteria</taxon>
        <taxon>Bacillati</taxon>
        <taxon>Bacillota</taxon>
        <taxon>Bacilli</taxon>
        <taxon>Bacillales</taxon>
        <taxon>Bacillaceae</taxon>
        <taxon>Virgibacillus</taxon>
    </lineage>
</organism>
<feature type="domain" description="Endonuclease/exonuclease/phosphatase" evidence="1">
    <location>
        <begin position="19"/>
        <end position="253"/>
    </location>
</feature>
<dbReference type="PANTHER" id="PTHR14859">
    <property type="entry name" value="CALCOFLUOR WHITE HYPERSENSITIVE PROTEIN PRECURSOR"/>
    <property type="match status" value="1"/>
</dbReference>
<keyword evidence="3" id="KW-1185">Reference proteome</keyword>
<dbReference type="InterPro" id="IPR036691">
    <property type="entry name" value="Endo/exonu/phosph_ase_sf"/>
</dbReference>
<protein>
    <submittedName>
        <fullName evidence="2">Exodeoxyribonuclease III</fullName>
    </submittedName>
</protein>
<dbReference type="PANTHER" id="PTHR14859:SF16">
    <property type="entry name" value="ENDONUCLEASE_EXONUCLEASE_PHOSPHATASE DOMAIN-CONTAINING PROTEIN"/>
    <property type="match status" value="1"/>
</dbReference>
<evidence type="ECO:0000313" key="2">
    <source>
        <dbReference type="EMBL" id="GGJ58837.1"/>
    </source>
</evidence>
<sequence>MKLLTLNCHSWQEEDQWKKLDILAASIHEAAYDVVALQEVSQSIVSEQVTDRLKKDNFGLLLVQKLNDLGSTYKYTWAFSHTAYDQYEEGVALLTKCPILDQTEFLVSQSDDPEFWKTRKVVGLTIDHHGIPYAFYSCHMGWWQDKEEPFRCQMDQLVTNVNKQIPHYLMGDFNNVSNIEAEGYAYVQHLGYNDTFQLAGEKDSGITVAGEIAGWEKNNENKRIDFIFTSTKDKVRLSRVIFNGINKPVISDHFGVEVTIENGTMNGTS</sequence>
<dbReference type="SUPFAM" id="SSF56219">
    <property type="entry name" value="DNase I-like"/>
    <property type="match status" value="1"/>
</dbReference>
<dbReference type="Pfam" id="PF03372">
    <property type="entry name" value="Exo_endo_phos"/>
    <property type="match status" value="1"/>
</dbReference>
<dbReference type="CDD" id="cd09079">
    <property type="entry name" value="RgfB-like"/>
    <property type="match status" value="1"/>
</dbReference>
<gene>
    <name evidence="2" type="ORF">GCM10007111_21070</name>
</gene>
<evidence type="ECO:0000313" key="3">
    <source>
        <dbReference type="Proteomes" id="UP000634435"/>
    </source>
</evidence>
<dbReference type="Gene3D" id="3.60.10.10">
    <property type="entry name" value="Endonuclease/exonuclease/phosphatase"/>
    <property type="match status" value="1"/>
</dbReference>
<accession>A0ABQ2DMF5</accession>
<proteinExistence type="predicted"/>
<dbReference type="InterPro" id="IPR005135">
    <property type="entry name" value="Endo/exonuclease/phosphatase"/>
</dbReference>
<dbReference type="EMBL" id="BMPN01000003">
    <property type="protein sequence ID" value="GGJ58837.1"/>
    <property type="molecule type" value="Genomic_DNA"/>
</dbReference>
<reference evidence="3" key="1">
    <citation type="journal article" date="2019" name="Int. J. Syst. Evol. Microbiol.">
        <title>The Global Catalogue of Microorganisms (GCM) 10K type strain sequencing project: providing services to taxonomists for standard genome sequencing and annotation.</title>
        <authorList>
            <consortium name="The Broad Institute Genomics Platform"/>
            <consortium name="The Broad Institute Genome Sequencing Center for Infectious Disease"/>
            <person name="Wu L."/>
            <person name="Ma J."/>
        </authorList>
    </citation>
    <scope>NUCLEOTIDE SEQUENCE [LARGE SCALE GENOMIC DNA]</scope>
    <source>
        <strain evidence="3">JCM 30071</strain>
    </source>
</reference>
<dbReference type="RefSeq" id="WP_160806678.1">
    <property type="nucleotide sequence ID" value="NZ_BMPN01000003.1"/>
</dbReference>